<evidence type="ECO:0000313" key="14">
    <source>
        <dbReference type="Proteomes" id="UP001595799"/>
    </source>
</evidence>
<dbReference type="SUPFAM" id="SSF52540">
    <property type="entry name" value="P-loop containing nucleoside triphosphate hydrolases"/>
    <property type="match status" value="2"/>
</dbReference>
<dbReference type="EC" id="5.6.2.4" evidence="11"/>
<dbReference type="Proteomes" id="UP001595799">
    <property type="component" value="Unassembled WGS sequence"/>
</dbReference>
<feature type="binding site" evidence="11">
    <location>
        <position position="494"/>
    </location>
    <ligand>
        <name>Zn(2+)</name>
        <dbReference type="ChEBI" id="CHEBI:29105"/>
        <label>1</label>
    </ligand>
</feature>
<dbReference type="InterPro" id="IPR005259">
    <property type="entry name" value="PriA"/>
</dbReference>
<feature type="binding site" evidence="11">
    <location>
        <position position="466"/>
    </location>
    <ligand>
        <name>Zn(2+)</name>
        <dbReference type="ChEBI" id="CHEBI:29105"/>
        <label>2</label>
    </ligand>
</feature>
<keyword evidence="4 11" id="KW-0547">Nucleotide-binding</keyword>
<comment type="similarity">
    <text evidence="11">Belongs to the helicase family. PriA subfamily.</text>
</comment>
<keyword evidence="3 11" id="KW-0479">Metal-binding</keyword>
<dbReference type="PROSITE" id="PS51192">
    <property type="entry name" value="HELICASE_ATP_BIND_1"/>
    <property type="match status" value="1"/>
</dbReference>
<dbReference type="CDD" id="cd18804">
    <property type="entry name" value="SF2_C_priA"/>
    <property type="match status" value="1"/>
</dbReference>
<accession>A0ABV8UHL2</accession>
<evidence type="ECO:0000256" key="10">
    <source>
        <dbReference type="ARBA" id="ARBA00023235"/>
    </source>
</evidence>
<reference evidence="14" key="1">
    <citation type="journal article" date="2019" name="Int. J. Syst. Evol. Microbiol.">
        <title>The Global Catalogue of Microorganisms (GCM) 10K type strain sequencing project: providing services to taxonomists for standard genome sequencing and annotation.</title>
        <authorList>
            <consortium name="The Broad Institute Genomics Platform"/>
            <consortium name="The Broad Institute Genome Sequencing Center for Infectious Disease"/>
            <person name="Wu L."/>
            <person name="Ma J."/>
        </authorList>
    </citation>
    <scope>NUCLEOTIDE SEQUENCE [LARGE SCALE GENOMIC DNA]</scope>
    <source>
        <strain evidence="14">CECT 8472</strain>
    </source>
</reference>
<evidence type="ECO:0000313" key="13">
    <source>
        <dbReference type="EMBL" id="MFC4350131.1"/>
    </source>
</evidence>
<keyword evidence="10 11" id="KW-0413">Isomerase</keyword>
<comment type="caution">
    <text evidence="13">The sequence shown here is derived from an EMBL/GenBank/DDBJ whole genome shotgun (WGS) entry which is preliminary data.</text>
</comment>
<keyword evidence="6 11" id="KW-0347">Helicase</keyword>
<dbReference type="RefSeq" id="WP_382420279.1">
    <property type="nucleotide sequence ID" value="NZ_JBHSCW010000001.1"/>
</dbReference>
<dbReference type="InterPro" id="IPR041236">
    <property type="entry name" value="PriA_C"/>
</dbReference>
<evidence type="ECO:0000256" key="2">
    <source>
        <dbReference type="ARBA" id="ARBA00022705"/>
    </source>
</evidence>
<keyword evidence="9 11" id="KW-0238">DNA-binding</keyword>
<keyword evidence="7 11" id="KW-0862">Zinc</keyword>
<dbReference type="InterPro" id="IPR027417">
    <property type="entry name" value="P-loop_NTPase"/>
</dbReference>
<feature type="binding site" evidence="11">
    <location>
        <position position="497"/>
    </location>
    <ligand>
        <name>Zn(2+)</name>
        <dbReference type="ChEBI" id="CHEBI:29105"/>
        <label>1</label>
    </ligand>
</feature>
<dbReference type="SMART" id="SM00487">
    <property type="entry name" value="DEXDc"/>
    <property type="match status" value="1"/>
</dbReference>
<feature type="binding site" evidence="11">
    <location>
        <position position="484"/>
    </location>
    <ligand>
        <name>Zn(2+)</name>
        <dbReference type="ChEBI" id="CHEBI:29105"/>
        <label>2</label>
    </ligand>
</feature>
<evidence type="ECO:0000256" key="8">
    <source>
        <dbReference type="ARBA" id="ARBA00022840"/>
    </source>
</evidence>
<dbReference type="PANTHER" id="PTHR30580">
    <property type="entry name" value="PRIMOSOMAL PROTEIN N"/>
    <property type="match status" value="1"/>
</dbReference>
<comment type="function">
    <text evidence="11">Initiates the restart of stalled replication forks, which reloads the replicative helicase on sites other than the origin of replication. Recognizes and binds to abandoned replication forks and remodels them to uncover a helicase loading site. Promotes assembly of the primosome at these replication forks.</text>
</comment>
<dbReference type="InterPro" id="IPR001650">
    <property type="entry name" value="Helicase_C-like"/>
</dbReference>
<keyword evidence="5 11" id="KW-0378">Hydrolase</keyword>
<keyword evidence="2 11" id="KW-0235">DNA replication</keyword>
<dbReference type="InterPro" id="IPR042115">
    <property type="entry name" value="PriA_3primeBD_sf"/>
</dbReference>
<evidence type="ECO:0000256" key="5">
    <source>
        <dbReference type="ARBA" id="ARBA00022801"/>
    </source>
</evidence>
<dbReference type="Pfam" id="PF00270">
    <property type="entry name" value="DEAD"/>
    <property type="match status" value="1"/>
</dbReference>
<dbReference type="InterPro" id="IPR041222">
    <property type="entry name" value="PriA_3primeBD"/>
</dbReference>
<comment type="subunit">
    <text evidence="11">Component of the replication restart primosome.</text>
</comment>
<dbReference type="InterPro" id="IPR014001">
    <property type="entry name" value="Helicase_ATP-bd"/>
</dbReference>
<keyword evidence="1 11" id="KW-0639">Primosome</keyword>
<evidence type="ECO:0000256" key="3">
    <source>
        <dbReference type="ARBA" id="ARBA00022723"/>
    </source>
</evidence>
<comment type="catalytic activity">
    <reaction evidence="11">
        <text>ATP + H2O = ADP + phosphate + H(+)</text>
        <dbReference type="Rhea" id="RHEA:13065"/>
        <dbReference type="ChEBI" id="CHEBI:15377"/>
        <dbReference type="ChEBI" id="CHEBI:15378"/>
        <dbReference type="ChEBI" id="CHEBI:30616"/>
        <dbReference type="ChEBI" id="CHEBI:43474"/>
        <dbReference type="ChEBI" id="CHEBI:456216"/>
        <dbReference type="EC" id="5.6.2.4"/>
    </reaction>
</comment>
<dbReference type="InterPro" id="IPR040498">
    <property type="entry name" value="PriA_CRR"/>
</dbReference>
<evidence type="ECO:0000256" key="9">
    <source>
        <dbReference type="ARBA" id="ARBA00023125"/>
    </source>
</evidence>
<dbReference type="NCBIfam" id="NF004070">
    <property type="entry name" value="PRK05580.2-2"/>
    <property type="match status" value="1"/>
</dbReference>
<evidence type="ECO:0000256" key="4">
    <source>
        <dbReference type="ARBA" id="ARBA00022741"/>
    </source>
</evidence>
<keyword evidence="14" id="KW-1185">Reference proteome</keyword>
<organism evidence="13 14">
    <name type="scientific">Fodinicurvata halophila</name>
    <dbReference type="NCBI Taxonomy" id="1419723"/>
    <lineage>
        <taxon>Bacteria</taxon>
        <taxon>Pseudomonadati</taxon>
        <taxon>Pseudomonadota</taxon>
        <taxon>Alphaproteobacteria</taxon>
        <taxon>Rhodospirillales</taxon>
        <taxon>Rhodovibrionaceae</taxon>
        <taxon>Fodinicurvata</taxon>
    </lineage>
</organism>
<dbReference type="Gene3D" id="3.40.1440.60">
    <property type="entry name" value="PriA, 3(prime) DNA-binding domain"/>
    <property type="match status" value="1"/>
</dbReference>
<dbReference type="InterPro" id="IPR011545">
    <property type="entry name" value="DEAD/DEAH_box_helicase_dom"/>
</dbReference>
<dbReference type="Pfam" id="PF18319">
    <property type="entry name" value="Zn_ribbon_PriA"/>
    <property type="match status" value="1"/>
</dbReference>
<dbReference type="PANTHER" id="PTHR30580:SF0">
    <property type="entry name" value="PRIMOSOMAL PROTEIN N"/>
    <property type="match status" value="1"/>
</dbReference>
<evidence type="ECO:0000256" key="1">
    <source>
        <dbReference type="ARBA" id="ARBA00022515"/>
    </source>
</evidence>
<comment type="catalytic activity">
    <reaction evidence="11">
        <text>Couples ATP hydrolysis with the unwinding of duplex DNA by translocating in the 3'-5' direction.</text>
        <dbReference type="EC" id="5.6.2.4"/>
    </reaction>
</comment>
<dbReference type="Pfam" id="PF17764">
    <property type="entry name" value="PriA_3primeBD"/>
    <property type="match status" value="1"/>
</dbReference>
<evidence type="ECO:0000259" key="12">
    <source>
        <dbReference type="PROSITE" id="PS51192"/>
    </source>
</evidence>
<dbReference type="SMART" id="SM00490">
    <property type="entry name" value="HELICc"/>
    <property type="match status" value="1"/>
</dbReference>
<dbReference type="CDD" id="cd17929">
    <property type="entry name" value="DEXHc_priA"/>
    <property type="match status" value="1"/>
</dbReference>
<proteinExistence type="inferred from homology"/>
<gene>
    <name evidence="11" type="primary">priA</name>
    <name evidence="13" type="ORF">ACFOW6_01105</name>
</gene>
<dbReference type="NCBIfam" id="TIGR00595">
    <property type="entry name" value="priA"/>
    <property type="match status" value="1"/>
</dbReference>
<name>A0ABV8UHL2_9PROT</name>
<dbReference type="Pfam" id="PF18074">
    <property type="entry name" value="PriA_C"/>
    <property type="match status" value="1"/>
</dbReference>
<feature type="binding site" evidence="11">
    <location>
        <position position="481"/>
    </location>
    <ligand>
        <name>Zn(2+)</name>
        <dbReference type="ChEBI" id="CHEBI:29105"/>
        <label>2</label>
    </ligand>
</feature>
<keyword evidence="8 11" id="KW-0067">ATP-binding</keyword>
<feature type="domain" description="Helicase ATP-binding" evidence="12">
    <location>
        <begin position="222"/>
        <end position="388"/>
    </location>
</feature>
<evidence type="ECO:0000256" key="6">
    <source>
        <dbReference type="ARBA" id="ARBA00022806"/>
    </source>
</evidence>
<evidence type="ECO:0000256" key="11">
    <source>
        <dbReference type="HAMAP-Rule" id="MF_00983"/>
    </source>
</evidence>
<feature type="binding site" evidence="11">
    <location>
        <position position="457"/>
    </location>
    <ligand>
        <name>Zn(2+)</name>
        <dbReference type="ChEBI" id="CHEBI:29105"/>
        <label>1</label>
    </ligand>
</feature>
<evidence type="ECO:0000256" key="7">
    <source>
        <dbReference type="ARBA" id="ARBA00022833"/>
    </source>
</evidence>
<dbReference type="Gene3D" id="3.40.50.300">
    <property type="entry name" value="P-loop containing nucleotide triphosphate hydrolases"/>
    <property type="match status" value="2"/>
</dbReference>
<dbReference type="HAMAP" id="MF_00983">
    <property type="entry name" value="PriA"/>
    <property type="match status" value="1"/>
</dbReference>
<protein>
    <recommendedName>
        <fullName evidence="11">Replication restart protein PriA</fullName>
    </recommendedName>
    <alternativeName>
        <fullName evidence="11">ATP-dependent DNA helicase PriA</fullName>
        <ecNumber evidence="11">5.6.2.4</ecNumber>
    </alternativeName>
    <alternativeName>
        <fullName evidence="11">DNA 3'-5' helicase PriA</fullName>
    </alternativeName>
</protein>
<dbReference type="GO" id="GO:0016787">
    <property type="term" value="F:hydrolase activity"/>
    <property type="evidence" value="ECO:0007669"/>
    <property type="project" value="UniProtKB-KW"/>
</dbReference>
<comment type="cofactor">
    <cofactor evidence="11">
        <name>Zn(2+)</name>
        <dbReference type="ChEBI" id="CHEBI:29105"/>
    </cofactor>
    <text evidence="11">Binds 2 zinc ions per subunit.</text>
</comment>
<sequence length="745" mass="81294">MVSLPASLGADEEVIEGGSVVAVLLPLPLEQPYSYHLPETLSVTRGTIVEVPLGQRRLPGVVWGRQDSAEVSAEKLKSVARVHSVPAMSRVQRRFITWVAGYTLAPPGAVLRMAVSVPAALDPPEPQRVLTRSAQAVPEDFRLTEARRRVLELAEQGFAHPPGVLAREAGVSTSVVKGLVEAGLLDSLAQRPRAVFAPPDAGRCGHRLSEGQAAVAETLSRKVTDSAFSVTLLDGVTGSGKTEVYFEAVAAALAQGRQVLVLQPEIALSSQWIERFERRFGVRPAEWHSDLTPAQRRITWRAVADGEARVLVGARSSLFLPFQELGLIVVDEEHDPAYKQEDGVIYQARDMAVVRGQLGQFAVILASATPSLESVLNVRAGKYEVAHLPARHGGASLPEVAILDMRRDRPERLPSGGQSWLAPSLRKAITETLEQGEQALLFLNRRGYAPLTLCRACGHRIECPDCTAWLVEHRQRSQLQCHHCGYRAPLPRSCPSCGEEDSLVACGPGVERLEEEVRILFPEARHLLLSSDTLPGPAAAQDLMRQIQEREVDLIVGTQIVAKGHHFPWLTLVGVVDADLGLNGGDLRAAERTYQLLQQVAGRAGRAERPGRVLLQSYLPEHPVLQALQSGDREAFLEHEADTRERGFLPPFSRMAALIVSAPDGQKADEAARALARTAPRAEGLDILGPAPAPLAVLRGRHRRRFLVKARRDLPLQKLLADWRGKVPLRGGVRLAIDIDPYSFL</sequence>
<feature type="binding site" evidence="11">
    <location>
        <position position="454"/>
    </location>
    <ligand>
        <name>Zn(2+)</name>
        <dbReference type="ChEBI" id="CHEBI:29105"/>
        <label>1</label>
    </ligand>
</feature>
<feature type="binding site" evidence="11">
    <location>
        <position position="463"/>
    </location>
    <ligand>
        <name>Zn(2+)</name>
        <dbReference type="ChEBI" id="CHEBI:29105"/>
        <label>2</label>
    </ligand>
</feature>
<dbReference type="EMBL" id="JBHSCW010000001">
    <property type="protein sequence ID" value="MFC4350131.1"/>
    <property type="molecule type" value="Genomic_DNA"/>
</dbReference>